<gene>
    <name evidence="8" type="primary">mreC</name>
    <name evidence="8" type="ORF">E3J33_03860</name>
</gene>
<dbReference type="NCBIfam" id="TIGR00219">
    <property type="entry name" value="mreC"/>
    <property type="match status" value="1"/>
</dbReference>
<dbReference type="InterPro" id="IPR042177">
    <property type="entry name" value="Cell/Rod_1"/>
</dbReference>
<dbReference type="GO" id="GO:0005886">
    <property type="term" value="C:plasma membrane"/>
    <property type="evidence" value="ECO:0007669"/>
    <property type="project" value="TreeGrafter"/>
</dbReference>
<comment type="function">
    <text evidence="5">Involved in formation and maintenance of cell shape.</text>
</comment>
<accession>A0A523YLH2</accession>
<dbReference type="PANTHER" id="PTHR34138">
    <property type="entry name" value="CELL SHAPE-DETERMINING PROTEIN MREC"/>
    <property type="match status" value="1"/>
</dbReference>
<dbReference type="Gene3D" id="2.40.10.350">
    <property type="entry name" value="Rod shape-determining protein MreC, domain 2"/>
    <property type="match status" value="1"/>
</dbReference>
<evidence type="ECO:0000313" key="9">
    <source>
        <dbReference type="Proteomes" id="UP000316925"/>
    </source>
</evidence>
<proteinExistence type="inferred from homology"/>
<dbReference type="GO" id="GO:0008360">
    <property type="term" value="P:regulation of cell shape"/>
    <property type="evidence" value="ECO:0007669"/>
    <property type="project" value="UniProtKB-KW"/>
</dbReference>
<evidence type="ECO:0000256" key="1">
    <source>
        <dbReference type="ARBA" id="ARBA00009369"/>
    </source>
</evidence>
<evidence type="ECO:0000313" key="8">
    <source>
        <dbReference type="EMBL" id="TET92395.1"/>
    </source>
</evidence>
<dbReference type="Gene3D" id="2.40.10.340">
    <property type="entry name" value="Rod shape-determining protein MreC, domain 1"/>
    <property type="match status" value="1"/>
</dbReference>
<reference evidence="8 9" key="1">
    <citation type="submission" date="2019-03" db="EMBL/GenBank/DDBJ databases">
        <title>Metabolic potential of uncultured bacteria and archaea associated with petroleum seepage in deep-sea sediments.</title>
        <authorList>
            <person name="Dong X."/>
            <person name="Hubert C."/>
        </authorList>
    </citation>
    <scope>NUCLEOTIDE SEQUENCE [LARGE SCALE GENOMIC DNA]</scope>
    <source>
        <strain evidence="8">E29_bin28</strain>
    </source>
</reference>
<evidence type="ECO:0000259" key="7">
    <source>
        <dbReference type="Pfam" id="PF04085"/>
    </source>
</evidence>
<comment type="similarity">
    <text evidence="1 5">Belongs to the MreC family.</text>
</comment>
<dbReference type="PANTHER" id="PTHR34138:SF1">
    <property type="entry name" value="CELL SHAPE-DETERMINING PROTEIN MREC"/>
    <property type="match status" value="1"/>
</dbReference>
<dbReference type="PIRSF" id="PIRSF038471">
    <property type="entry name" value="MreC"/>
    <property type="match status" value="1"/>
</dbReference>
<organism evidence="8 9">
    <name type="scientific">Aerophobetes bacterium</name>
    <dbReference type="NCBI Taxonomy" id="2030807"/>
    <lineage>
        <taxon>Bacteria</taxon>
        <taxon>Candidatus Aerophobota</taxon>
    </lineage>
</organism>
<evidence type="ECO:0000256" key="5">
    <source>
        <dbReference type="PIRNR" id="PIRNR038471"/>
    </source>
</evidence>
<keyword evidence="6" id="KW-0175">Coiled coil</keyword>
<dbReference type="InterPro" id="IPR042175">
    <property type="entry name" value="Cell/Rod_MreC_2"/>
</dbReference>
<dbReference type="InterPro" id="IPR055342">
    <property type="entry name" value="MreC_beta-barrel_core"/>
</dbReference>
<comment type="caution">
    <text evidence="8">The sequence shown here is derived from an EMBL/GenBank/DDBJ whole genome shotgun (WGS) entry which is preliminary data.</text>
</comment>
<dbReference type="Pfam" id="PF04085">
    <property type="entry name" value="MreC"/>
    <property type="match status" value="1"/>
</dbReference>
<dbReference type="EMBL" id="SOIJ01000216">
    <property type="protein sequence ID" value="TET92395.1"/>
    <property type="molecule type" value="Genomic_DNA"/>
</dbReference>
<evidence type="ECO:0000256" key="6">
    <source>
        <dbReference type="SAM" id="Coils"/>
    </source>
</evidence>
<evidence type="ECO:0000256" key="2">
    <source>
        <dbReference type="ARBA" id="ARBA00013855"/>
    </source>
</evidence>
<name>A0A523YLH2_UNCAE</name>
<evidence type="ECO:0000256" key="4">
    <source>
        <dbReference type="ARBA" id="ARBA00032089"/>
    </source>
</evidence>
<dbReference type="AlphaFoldDB" id="A0A523YLH2"/>
<sequence>MIKRAISLKIFFLVGFLFLSSILMLISSYHSDVVVRIREKSYVLIGSFPAAGFHVKSNIVKFIEDIRGSRRLREENKVLKDRLAQLIFQEKNYYQRMVSTNERLKKMLEFQQKQPYELLPVQVVAYAPRDYFKVFFLGKGKKEEIEKEMVVVNAQGLVGRVIEVYPHQAKVLTILDERSKVGVRNERTGDVAILQGMGKACELKYLLTKVSAEVEDEIVTSGLGGFFPKGILVGRISRVKKNPNRLFQEVEVVPSVDFGKLEELFVIKK</sequence>
<protein>
    <recommendedName>
        <fullName evidence="2 5">Cell shape-determining protein MreC</fullName>
    </recommendedName>
    <alternativeName>
        <fullName evidence="4 5">Cell shape protein MreC</fullName>
    </alternativeName>
</protein>
<dbReference type="Proteomes" id="UP000316925">
    <property type="component" value="Unassembled WGS sequence"/>
</dbReference>
<dbReference type="InterPro" id="IPR007221">
    <property type="entry name" value="MreC"/>
</dbReference>
<keyword evidence="3 5" id="KW-0133">Cell shape</keyword>
<feature type="coiled-coil region" evidence="6">
    <location>
        <begin position="69"/>
        <end position="114"/>
    </location>
</feature>
<feature type="domain" description="Rod shape-determining protein MreC beta-barrel core" evidence="7">
    <location>
        <begin position="123"/>
        <end position="268"/>
    </location>
</feature>
<evidence type="ECO:0000256" key="3">
    <source>
        <dbReference type="ARBA" id="ARBA00022960"/>
    </source>
</evidence>